<evidence type="ECO:0000256" key="1">
    <source>
        <dbReference type="SAM" id="SignalP"/>
    </source>
</evidence>
<evidence type="ECO:0000313" key="3">
    <source>
        <dbReference type="Proteomes" id="UP001372834"/>
    </source>
</evidence>
<keyword evidence="1" id="KW-0732">Signal</keyword>
<proteinExistence type="predicted"/>
<comment type="caution">
    <text evidence="2">The sequence shown here is derived from an EMBL/GenBank/DDBJ whole genome shotgun (WGS) entry which is preliminary data.</text>
</comment>
<evidence type="ECO:0000313" key="2">
    <source>
        <dbReference type="EMBL" id="KAK6637004.1"/>
    </source>
</evidence>
<dbReference type="EMBL" id="JAWJWE010000004">
    <property type="protein sequence ID" value="KAK6637004.1"/>
    <property type="molecule type" value="Genomic_DNA"/>
</dbReference>
<accession>A0AAN8P7L4</accession>
<dbReference type="AlphaFoldDB" id="A0AAN8P7L4"/>
<dbReference type="Proteomes" id="UP001372834">
    <property type="component" value="Unassembled WGS sequence"/>
</dbReference>
<feature type="signal peptide" evidence="1">
    <location>
        <begin position="1"/>
        <end position="23"/>
    </location>
</feature>
<reference evidence="2 3" key="1">
    <citation type="submission" date="2023-10" db="EMBL/GenBank/DDBJ databases">
        <title>Genomes of two closely related lineages of the louse Polyplax serrata with different host specificities.</title>
        <authorList>
            <person name="Martinu J."/>
            <person name="Tarabai H."/>
            <person name="Stefka J."/>
            <person name="Hypsa V."/>
        </authorList>
    </citation>
    <scope>NUCLEOTIDE SEQUENCE [LARGE SCALE GENOMIC DNA]</scope>
    <source>
        <strain evidence="2">HR10_N</strain>
    </source>
</reference>
<organism evidence="2 3">
    <name type="scientific">Polyplax serrata</name>
    <name type="common">Common mouse louse</name>
    <dbReference type="NCBI Taxonomy" id="468196"/>
    <lineage>
        <taxon>Eukaryota</taxon>
        <taxon>Metazoa</taxon>
        <taxon>Ecdysozoa</taxon>
        <taxon>Arthropoda</taxon>
        <taxon>Hexapoda</taxon>
        <taxon>Insecta</taxon>
        <taxon>Pterygota</taxon>
        <taxon>Neoptera</taxon>
        <taxon>Paraneoptera</taxon>
        <taxon>Psocodea</taxon>
        <taxon>Troctomorpha</taxon>
        <taxon>Phthiraptera</taxon>
        <taxon>Anoplura</taxon>
        <taxon>Polyplacidae</taxon>
        <taxon>Polyplax</taxon>
    </lineage>
</organism>
<name>A0AAN8P7L4_POLSC</name>
<feature type="chain" id="PRO_5042870141" evidence="1">
    <location>
        <begin position="24"/>
        <end position="135"/>
    </location>
</feature>
<protein>
    <submittedName>
        <fullName evidence="2">Uncharacterized protein</fullName>
    </submittedName>
</protein>
<gene>
    <name evidence="2" type="ORF">RUM43_010672</name>
</gene>
<sequence>MHWITFVLGSALLVTARTKTAEASEQFDLTQQESPREIYEEKGRSVWSPIPEKEIYAVLNRINEKGAAKLQKKRALSALSRWKPLGSLGIRMKAVHRTSSRAPMISMVPEMNLISPESEEGLRPLGQPLRWGRKR</sequence>